<gene>
    <name evidence="8" type="ORF">BV401_17640</name>
</gene>
<dbReference type="PROSITE" id="PS50977">
    <property type="entry name" value="HTH_TETR_2"/>
    <property type="match status" value="1"/>
</dbReference>
<accession>A0ABN4W4F4</accession>
<dbReference type="Proteomes" id="UP000187851">
    <property type="component" value="Chromosome"/>
</dbReference>
<evidence type="ECO:0000256" key="2">
    <source>
        <dbReference type="ARBA" id="ARBA00023015"/>
    </source>
</evidence>
<feature type="compositionally biased region" description="Basic and acidic residues" evidence="6">
    <location>
        <begin position="7"/>
        <end position="20"/>
    </location>
</feature>
<protein>
    <submittedName>
        <fullName evidence="8">TetR family transcriptional regulator</fullName>
    </submittedName>
</protein>
<evidence type="ECO:0000259" key="7">
    <source>
        <dbReference type="PROSITE" id="PS50977"/>
    </source>
</evidence>
<dbReference type="InterPro" id="IPR039538">
    <property type="entry name" value="BetI_C"/>
</dbReference>
<dbReference type="PANTHER" id="PTHR30055:SF234">
    <property type="entry name" value="HTH-TYPE TRANSCRIPTIONAL REGULATOR BETI"/>
    <property type="match status" value="1"/>
</dbReference>
<dbReference type="Pfam" id="PF13977">
    <property type="entry name" value="TetR_C_6"/>
    <property type="match status" value="1"/>
</dbReference>
<evidence type="ECO:0000256" key="5">
    <source>
        <dbReference type="PROSITE-ProRule" id="PRU00335"/>
    </source>
</evidence>
<dbReference type="PRINTS" id="PR00455">
    <property type="entry name" value="HTHTETR"/>
</dbReference>
<dbReference type="InterPro" id="IPR009057">
    <property type="entry name" value="Homeodomain-like_sf"/>
</dbReference>
<evidence type="ECO:0000256" key="3">
    <source>
        <dbReference type="ARBA" id="ARBA00023125"/>
    </source>
</evidence>
<dbReference type="InterPro" id="IPR050109">
    <property type="entry name" value="HTH-type_TetR-like_transc_reg"/>
</dbReference>
<keyword evidence="3 5" id="KW-0238">DNA-binding</keyword>
<keyword evidence="4" id="KW-0804">Transcription</keyword>
<dbReference type="SUPFAM" id="SSF46689">
    <property type="entry name" value="Homeodomain-like"/>
    <property type="match status" value="1"/>
</dbReference>
<feature type="domain" description="HTH tetR-type" evidence="7">
    <location>
        <begin position="18"/>
        <end position="78"/>
    </location>
</feature>
<name>A0ABN4W4F4_9ACTN</name>
<sequence>MSAVTGESKRRTQQERRAETEQRVLHAATALIARNGSRSVSLAEVGRLAGYSRGIVHHHFGSREQLLAAVVRHAQRFDLPAVEGGGLARITALVSTYLVNLRDRAPASQAFLLLWAESMASDPVLGPLFAERDAWFRERLTDDIRAGIEDGTVRSDVDPPSVAISLAGLLRGIGMQLLSAADDPLLDRVTEQAVDLVHRSLAAPGGP</sequence>
<reference evidence="8 9" key="1">
    <citation type="journal article" date="2017" name="J. Biotechnol.">
        <title>The complete genome sequence of Streptomyces autolyticus CGMCC 0516, the producer of geldanamycin, autolytimycin, reblastatin and elaiophylin.</title>
        <authorList>
            <person name="Yin M."/>
            <person name="Jiang M."/>
            <person name="Ren Z."/>
            <person name="Dong Y."/>
            <person name="Lu T."/>
        </authorList>
    </citation>
    <scope>NUCLEOTIDE SEQUENCE [LARGE SCALE GENOMIC DNA]</scope>
    <source>
        <strain evidence="8 9">CGMCC0516</strain>
    </source>
</reference>
<feature type="region of interest" description="Disordered" evidence="6">
    <location>
        <begin position="1"/>
        <end position="20"/>
    </location>
</feature>
<keyword evidence="2" id="KW-0805">Transcription regulation</keyword>
<proteinExistence type="predicted"/>
<evidence type="ECO:0000256" key="1">
    <source>
        <dbReference type="ARBA" id="ARBA00022491"/>
    </source>
</evidence>
<dbReference type="PANTHER" id="PTHR30055">
    <property type="entry name" value="HTH-TYPE TRANSCRIPTIONAL REGULATOR RUTR"/>
    <property type="match status" value="1"/>
</dbReference>
<organism evidence="8 9">
    <name type="scientific">Streptomyces autolyticus</name>
    <dbReference type="NCBI Taxonomy" id="75293"/>
    <lineage>
        <taxon>Bacteria</taxon>
        <taxon>Bacillati</taxon>
        <taxon>Actinomycetota</taxon>
        <taxon>Actinomycetes</taxon>
        <taxon>Kitasatosporales</taxon>
        <taxon>Streptomycetaceae</taxon>
        <taxon>Streptomyces</taxon>
    </lineage>
</organism>
<keyword evidence="9" id="KW-1185">Reference proteome</keyword>
<evidence type="ECO:0000256" key="4">
    <source>
        <dbReference type="ARBA" id="ARBA00023163"/>
    </source>
</evidence>
<evidence type="ECO:0000313" key="8">
    <source>
        <dbReference type="EMBL" id="AQA12003.1"/>
    </source>
</evidence>
<dbReference type="Gene3D" id="1.10.357.10">
    <property type="entry name" value="Tetracycline Repressor, domain 2"/>
    <property type="match status" value="1"/>
</dbReference>
<keyword evidence="1" id="KW-0678">Repressor</keyword>
<dbReference type="EMBL" id="CP019458">
    <property type="protein sequence ID" value="AQA12003.1"/>
    <property type="molecule type" value="Genomic_DNA"/>
</dbReference>
<dbReference type="Pfam" id="PF00440">
    <property type="entry name" value="TetR_N"/>
    <property type="match status" value="1"/>
</dbReference>
<evidence type="ECO:0000313" key="9">
    <source>
        <dbReference type="Proteomes" id="UP000187851"/>
    </source>
</evidence>
<dbReference type="SUPFAM" id="SSF48498">
    <property type="entry name" value="Tetracyclin repressor-like, C-terminal domain"/>
    <property type="match status" value="1"/>
</dbReference>
<evidence type="ECO:0000256" key="6">
    <source>
        <dbReference type="SAM" id="MobiDB-lite"/>
    </source>
</evidence>
<dbReference type="InterPro" id="IPR001647">
    <property type="entry name" value="HTH_TetR"/>
</dbReference>
<dbReference type="InterPro" id="IPR036271">
    <property type="entry name" value="Tet_transcr_reg_TetR-rel_C_sf"/>
</dbReference>
<feature type="DNA-binding region" description="H-T-H motif" evidence="5">
    <location>
        <begin position="41"/>
        <end position="60"/>
    </location>
</feature>